<dbReference type="Pfam" id="PF12061">
    <property type="entry name" value="NB-LRR"/>
    <property type="match status" value="1"/>
</dbReference>
<organism evidence="17 18">
    <name type="scientific">Coffea canephora</name>
    <name type="common">Robusta coffee</name>
    <dbReference type="NCBI Taxonomy" id="49390"/>
    <lineage>
        <taxon>Eukaryota</taxon>
        <taxon>Viridiplantae</taxon>
        <taxon>Streptophyta</taxon>
        <taxon>Embryophyta</taxon>
        <taxon>Tracheophyta</taxon>
        <taxon>Spermatophyta</taxon>
        <taxon>Magnoliopsida</taxon>
        <taxon>eudicotyledons</taxon>
        <taxon>Gunneridae</taxon>
        <taxon>Pentapetalae</taxon>
        <taxon>asterids</taxon>
        <taxon>lamiids</taxon>
        <taxon>Gentianales</taxon>
        <taxon>Rubiaceae</taxon>
        <taxon>Ixoroideae</taxon>
        <taxon>Gardenieae complex</taxon>
        <taxon>Bertiereae - Coffeeae clade</taxon>
        <taxon>Coffeeae</taxon>
        <taxon>Coffea</taxon>
    </lineage>
</organism>
<dbReference type="Pfam" id="PF00931">
    <property type="entry name" value="NB-ARC"/>
    <property type="match status" value="1"/>
</dbReference>
<dbReference type="InterPro" id="IPR027417">
    <property type="entry name" value="P-loop_NTPase"/>
</dbReference>
<dbReference type="PANTHER" id="PTHR23155">
    <property type="entry name" value="DISEASE RESISTANCE PROTEIN RP"/>
    <property type="match status" value="1"/>
</dbReference>
<dbReference type="GO" id="GO:0051607">
    <property type="term" value="P:defense response to virus"/>
    <property type="evidence" value="ECO:0007669"/>
    <property type="project" value="UniProtKB-ARBA"/>
</dbReference>
<comment type="similarity">
    <text evidence="4">Belongs to the disease resistance NB-LRR family.</text>
</comment>
<dbReference type="InterPro" id="IPR038005">
    <property type="entry name" value="RX-like_CC"/>
</dbReference>
<dbReference type="Gene3D" id="3.40.50.300">
    <property type="entry name" value="P-loop containing nucleotide triphosphate hydrolases"/>
    <property type="match status" value="1"/>
</dbReference>
<keyword evidence="18" id="KW-1185">Reference proteome</keyword>
<evidence type="ECO:0000256" key="5">
    <source>
        <dbReference type="ARBA" id="ARBA00022490"/>
    </source>
</evidence>
<dbReference type="GO" id="GO:0009626">
    <property type="term" value="P:plant-type hypersensitive response"/>
    <property type="evidence" value="ECO:0007669"/>
    <property type="project" value="UniProtKB-KW"/>
</dbReference>
<dbReference type="GO" id="GO:0005737">
    <property type="term" value="C:cytoplasm"/>
    <property type="evidence" value="ECO:0007669"/>
    <property type="project" value="UniProtKB-SubCell"/>
</dbReference>
<dbReference type="InterPro" id="IPR042197">
    <property type="entry name" value="Apaf_helical"/>
</dbReference>
<comment type="subcellular location">
    <subcellularLocation>
        <location evidence="3">Cytoplasm</location>
    </subcellularLocation>
    <subcellularLocation>
        <location evidence="2">Membrane</location>
        <topology evidence="2">Peripheral membrane protein</topology>
    </subcellularLocation>
</comment>
<evidence type="ECO:0000256" key="8">
    <source>
        <dbReference type="ARBA" id="ARBA00022737"/>
    </source>
</evidence>
<dbReference type="SUPFAM" id="SSF52058">
    <property type="entry name" value="L domain-like"/>
    <property type="match status" value="1"/>
</dbReference>
<dbReference type="CDD" id="cd14798">
    <property type="entry name" value="RX-CC_like"/>
    <property type="match status" value="1"/>
</dbReference>
<dbReference type="InterPro" id="IPR032675">
    <property type="entry name" value="LRR_dom_sf"/>
</dbReference>
<dbReference type="InterPro" id="IPR002182">
    <property type="entry name" value="NB-ARC"/>
</dbReference>
<dbReference type="InterPro" id="IPR058922">
    <property type="entry name" value="WHD_DRP"/>
</dbReference>
<dbReference type="GO" id="GO:0005524">
    <property type="term" value="F:ATP binding"/>
    <property type="evidence" value="ECO:0007669"/>
    <property type="project" value="UniProtKB-KW"/>
</dbReference>
<name>A0A068UAV6_COFCA</name>
<keyword evidence="12" id="KW-0175">Coiled coil</keyword>
<dbReference type="FunFam" id="3.40.50.300:FF:001091">
    <property type="entry name" value="Probable disease resistance protein At1g61300"/>
    <property type="match status" value="1"/>
</dbReference>
<dbReference type="InterPro" id="IPR021929">
    <property type="entry name" value="R1A-like_N"/>
</dbReference>
<dbReference type="Gramene" id="CDP04753">
    <property type="protein sequence ID" value="CDP04753"/>
    <property type="gene ID" value="GSCOC_T00018839001"/>
</dbReference>
<accession>A0A068UAV6</accession>
<evidence type="ECO:0000259" key="13">
    <source>
        <dbReference type="Pfam" id="PF00931"/>
    </source>
</evidence>
<evidence type="ECO:0000256" key="10">
    <source>
        <dbReference type="ARBA" id="ARBA00022821"/>
    </source>
</evidence>
<dbReference type="EMBL" id="HG739097">
    <property type="protein sequence ID" value="CDP04753.1"/>
    <property type="molecule type" value="Genomic_DNA"/>
</dbReference>
<evidence type="ECO:0000256" key="4">
    <source>
        <dbReference type="ARBA" id="ARBA00008894"/>
    </source>
</evidence>
<keyword evidence="6" id="KW-0433">Leucine-rich repeat</keyword>
<evidence type="ECO:0000256" key="2">
    <source>
        <dbReference type="ARBA" id="ARBA00004170"/>
    </source>
</evidence>
<dbReference type="PhylomeDB" id="A0A068UAV6"/>
<dbReference type="InParanoid" id="A0A068UAV6"/>
<evidence type="ECO:0000256" key="1">
    <source>
        <dbReference type="ARBA" id="ARBA00002074"/>
    </source>
</evidence>
<comment type="function">
    <text evidence="1">Confers resistance to late blight (Phytophthora infestans) races carrying the avirulence gene Avr1. Resistance proteins guard the plant against pathogens that contain an appropriate avirulence protein via an indirect interaction with this avirulence protein. That triggers a defense system including the hypersensitive response, which restricts the pathogen growth.</text>
</comment>
<feature type="domain" description="Disease resistance R13L4/SHOC-2-like LRR" evidence="16">
    <location>
        <begin position="931"/>
        <end position="1220"/>
    </location>
</feature>
<dbReference type="InterPro" id="IPR036388">
    <property type="entry name" value="WH-like_DNA-bd_sf"/>
</dbReference>
<feature type="domain" description="Disease resistance protein winged helix" evidence="15">
    <location>
        <begin position="812"/>
        <end position="879"/>
    </location>
</feature>
<dbReference type="Gene3D" id="1.10.10.10">
    <property type="entry name" value="Winged helix-like DNA-binding domain superfamily/Winged helix DNA-binding domain"/>
    <property type="match status" value="1"/>
</dbReference>
<dbReference type="FunFam" id="1.10.10.10:FF:000322">
    <property type="entry name" value="Probable disease resistance protein At1g63360"/>
    <property type="match status" value="1"/>
</dbReference>
<dbReference type="GO" id="GO:0043531">
    <property type="term" value="F:ADP binding"/>
    <property type="evidence" value="ECO:0007669"/>
    <property type="project" value="InterPro"/>
</dbReference>
<dbReference type="GO" id="GO:0016020">
    <property type="term" value="C:membrane"/>
    <property type="evidence" value="ECO:0007669"/>
    <property type="project" value="UniProtKB-SubCell"/>
</dbReference>
<evidence type="ECO:0000313" key="18">
    <source>
        <dbReference type="Proteomes" id="UP000295252"/>
    </source>
</evidence>
<evidence type="ECO:0000256" key="7">
    <source>
        <dbReference type="ARBA" id="ARBA00022667"/>
    </source>
</evidence>
<proteinExistence type="inferred from homology"/>
<dbReference type="AlphaFoldDB" id="A0A068UAV6"/>
<evidence type="ECO:0000256" key="3">
    <source>
        <dbReference type="ARBA" id="ARBA00004496"/>
    </source>
</evidence>
<dbReference type="InterPro" id="IPR055414">
    <property type="entry name" value="LRR_R13L4/SHOC2-like"/>
</dbReference>
<dbReference type="Gene3D" id="1.10.8.430">
    <property type="entry name" value="Helical domain of apoptotic protease-activating factors"/>
    <property type="match status" value="1"/>
</dbReference>
<dbReference type="Pfam" id="PF23598">
    <property type="entry name" value="LRR_14"/>
    <property type="match status" value="1"/>
</dbReference>
<dbReference type="Pfam" id="PF23559">
    <property type="entry name" value="WHD_DRP"/>
    <property type="match status" value="1"/>
</dbReference>
<evidence type="ECO:0000313" key="17">
    <source>
        <dbReference type="EMBL" id="CDP04753.1"/>
    </source>
</evidence>
<keyword evidence="5" id="KW-0963">Cytoplasm</keyword>
<evidence type="ECO:0000259" key="15">
    <source>
        <dbReference type="Pfam" id="PF23559"/>
    </source>
</evidence>
<dbReference type="Proteomes" id="UP000295252">
    <property type="component" value="Chromosome IX"/>
</dbReference>
<feature type="domain" description="Late blight resistance protein R1A-like N-terminal" evidence="14">
    <location>
        <begin position="146"/>
        <end position="390"/>
    </location>
</feature>
<dbReference type="PANTHER" id="PTHR23155:SF1152">
    <property type="entry name" value="AAA+ ATPASE DOMAIN-CONTAINING PROTEIN"/>
    <property type="match status" value="1"/>
</dbReference>
<sequence length="1258" mass="144091">MEIPSSSSTSCFHSALDYLGWLYEAPRHYYSPHNNISDLKGEVRLLQTFDLYLTKCRRRRRNRETCLEQNEEEKDVTSFRIQQLIVRKMVDLESARIEDERYPGPVSLIWVASELTIFRKAIKLFFETDIKESWIDFLLDYYWLRDPGPVIDFIDSVSENLEDLLSGRHKFRKALIVLVKALKEKLMFLKCFIGFSMLHGVEGQQLIDLLIHAEVVAFNALRLIYKCWFHGDDEKLCEEMELQISRLIREKIYPSSPQVRQTYFHVLTASKLSSSSNTSTLEKNKHLVADFMDCLVHIITELVQSCTSILVPIMKRMLKLLEGLRFLTILLRHQQKFKELRHEMKTLIAVVVRDAAIVIFSLSVNQLIKEGLANETDLALLHLLKVLKLIRAEVTQVYPLTSVSGFGFPRINELGSMDFFLKNLKKLASCDEINGSIAFPVDKIQKIQKDFEFLRSFLEKIKEQCNQSKKIQAFWSRVMEAAYKAELVIDWTLVGDERECCLDDVATDINLMKTEAQEIYGSISYDGETKRVTETFTCVSSQVIAATKNEEFVCLDDEVKTITDRLTGGSRKLGVVPIVGMPGLGKTTLANMVYSSPSVKLHFHIRAWCTVSQIYSTHNLLVQILHSIDSRSPEQYPEENEGDLALKLKQALLRNRYLLVLDDLWGVEAWNLLEKSLPDDANGSRILVTSRLQNLFLQLKLDSKVHHLRPLTDEESWKLLQNKLFGKEGCPAKLSGVGFQLAKSCRGLPLTVVLVAGILATTGQNCWQEVAKSLSSSIVLDDEYCMKTLELSYSHLPGDLKSCLLYFSAFRADKNVPIRRLLWLWISEGFVQKTEEKSLEDVADEYLKDLVDRSLVMVSEHRTRGGAKACRLHDLVHEFCVEKAKEENFLHIIHSQNDPIILTIPSNRHRVCDQNARNLMTWDLMLLFPNLRSLLLFKEDAFSLWLPQLLRVLDLRNLKFDAHFPMVVVLLVHLRYLALYITGINSIPPEISNLSRLQTFLVRGYSRYFLLPKTIWNIKTLRHLYYTTNGGFAFPVENLEVSPCLDHLDTLNLAIDPSSQSLQKILTKLPSIRRLKCSITGVRIGNGGGILEFDCLSQLESLNLSYFTGYGFKFPRNLKKLTLSDNKQPWSEISTIGKLPNLQVLKLKHEAFAGEEWVKEEGEFPSLRVLKLARLDFRRWTAASDNFPRLEQLVLYNCRELEEVPSCLGECPTLEAIEVGRCGESVVSSVEKIQEEQMDMGNEDLKIAIEKCGDAWIG</sequence>
<dbReference type="PRINTS" id="PR00364">
    <property type="entry name" value="DISEASERSIST"/>
</dbReference>
<keyword evidence="9" id="KW-0547">Nucleotide-binding</keyword>
<dbReference type="Gene3D" id="3.80.10.10">
    <property type="entry name" value="Ribonuclease Inhibitor"/>
    <property type="match status" value="1"/>
</dbReference>
<dbReference type="InterPro" id="IPR044974">
    <property type="entry name" value="Disease_R_plants"/>
</dbReference>
<dbReference type="SUPFAM" id="SSF52540">
    <property type="entry name" value="P-loop containing nucleoside triphosphate hydrolases"/>
    <property type="match status" value="1"/>
</dbReference>
<reference evidence="18" key="1">
    <citation type="journal article" date="2014" name="Science">
        <title>The coffee genome provides insight into the convergent evolution of caffeine biosynthesis.</title>
        <authorList>
            <person name="Denoeud F."/>
            <person name="Carretero-Paulet L."/>
            <person name="Dereeper A."/>
            <person name="Droc G."/>
            <person name="Guyot R."/>
            <person name="Pietrella M."/>
            <person name="Zheng C."/>
            <person name="Alberti A."/>
            <person name="Anthony F."/>
            <person name="Aprea G."/>
            <person name="Aury J.M."/>
            <person name="Bento P."/>
            <person name="Bernard M."/>
            <person name="Bocs S."/>
            <person name="Campa C."/>
            <person name="Cenci A."/>
            <person name="Combes M.C."/>
            <person name="Crouzillat D."/>
            <person name="Da Silva C."/>
            <person name="Daddiego L."/>
            <person name="De Bellis F."/>
            <person name="Dussert S."/>
            <person name="Garsmeur O."/>
            <person name="Gayraud T."/>
            <person name="Guignon V."/>
            <person name="Jahn K."/>
            <person name="Jamilloux V."/>
            <person name="Joet T."/>
            <person name="Labadie K."/>
            <person name="Lan T."/>
            <person name="Leclercq J."/>
            <person name="Lepelley M."/>
            <person name="Leroy T."/>
            <person name="Li L.T."/>
            <person name="Librado P."/>
            <person name="Lopez L."/>
            <person name="Munoz A."/>
            <person name="Noel B."/>
            <person name="Pallavicini A."/>
            <person name="Perrotta G."/>
            <person name="Poncet V."/>
            <person name="Pot D."/>
            <person name="Priyono X."/>
            <person name="Rigoreau M."/>
            <person name="Rouard M."/>
            <person name="Rozas J."/>
            <person name="Tranchant-Dubreuil C."/>
            <person name="VanBuren R."/>
            <person name="Zhang Q."/>
            <person name="Andrade A.C."/>
            <person name="Argout X."/>
            <person name="Bertrand B."/>
            <person name="de Kochko A."/>
            <person name="Graziosi G."/>
            <person name="Henry R.J."/>
            <person name="Jayarama X."/>
            <person name="Ming R."/>
            <person name="Nagai C."/>
            <person name="Rounsley S."/>
            <person name="Sankoff D."/>
            <person name="Giuliano G."/>
            <person name="Albert V.A."/>
            <person name="Wincker P."/>
            <person name="Lashermes P."/>
        </authorList>
    </citation>
    <scope>NUCLEOTIDE SEQUENCE [LARGE SCALE GENOMIC DNA]</scope>
    <source>
        <strain evidence="18">cv. DH200-94</strain>
    </source>
</reference>
<protein>
    <submittedName>
        <fullName evidence="17">Uncharacterized protein</fullName>
    </submittedName>
</protein>
<keyword evidence="7" id="KW-0381">Hypersensitive response</keyword>
<evidence type="ECO:0000256" key="11">
    <source>
        <dbReference type="ARBA" id="ARBA00022840"/>
    </source>
</evidence>
<keyword evidence="11" id="KW-0067">ATP-binding</keyword>
<evidence type="ECO:0000256" key="9">
    <source>
        <dbReference type="ARBA" id="ARBA00022741"/>
    </source>
</evidence>
<feature type="domain" description="NB-ARC" evidence="13">
    <location>
        <begin position="556"/>
        <end position="728"/>
    </location>
</feature>
<keyword evidence="8" id="KW-0677">Repeat</keyword>
<evidence type="ECO:0000256" key="12">
    <source>
        <dbReference type="ARBA" id="ARBA00023054"/>
    </source>
</evidence>
<keyword evidence="10" id="KW-0611">Plant defense</keyword>
<gene>
    <name evidence="17" type="ORF">GSCOC_T00018839001</name>
</gene>
<evidence type="ECO:0000256" key="6">
    <source>
        <dbReference type="ARBA" id="ARBA00022614"/>
    </source>
</evidence>
<evidence type="ECO:0000259" key="14">
    <source>
        <dbReference type="Pfam" id="PF12061"/>
    </source>
</evidence>
<evidence type="ECO:0000259" key="16">
    <source>
        <dbReference type="Pfam" id="PF23598"/>
    </source>
</evidence>